<dbReference type="Pfam" id="PF00296">
    <property type="entry name" value="Bac_luciferase"/>
    <property type="match status" value="1"/>
</dbReference>
<dbReference type="InterPro" id="IPR019922">
    <property type="entry name" value="Lucif-like_OxRdatse_MSMEG_4141"/>
</dbReference>
<comment type="caution">
    <text evidence="2">The sequence shown here is derived from an EMBL/GenBank/DDBJ whole genome shotgun (WGS) entry which is preliminary data.</text>
</comment>
<dbReference type="RefSeq" id="WP_345378725.1">
    <property type="nucleotide sequence ID" value="NZ_BAABIC010000003.1"/>
</dbReference>
<dbReference type="InterPro" id="IPR036661">
    <property type="entry name" value="Luciferase-like_sf"/>
</dbReference>
<name>A0ABP8W587_9PSEU</name>
<dbReference type="InterPro" id="IPR050766">
    <property type="entry name" value="Bact_Lucif_Oxidored"/>
</dbReference>
<dbReference type="NCBIfam" id="TIGR03620">
    <property type="entry name" value="F420_MSMEG_4141"/>
    <property type="match status" value="1"/>
</dbReference>
<gene>
    <name evidence="2" type="ORF">GCM10023215_10600</name>
</gene>
<dbReference type="PANTHER" id="PTHR30137:SF18">
    <property type="entry name" value="CONSERVED PROTEIN"/>
    <property type="match status" value="1"/>
</dbReference>
<dbReference type="Proteomes" id="UP001500325">
    <property type="component" value="Unassembled WGS sequence"/>
</dbReference>
<evidence type="ECO:0000313" key="3">
    <source>
        <dbReference type="Proteomes" id="UP001500325"/>
    </source>
</evidence>
<accession>A0ABP8W587</accession>
<protein>
    <submittedName>
        <fullName evidence="2">LLM class F420-dependent oxidoreductase</fullName>
    </submittedName>
</protein>
<dbReference type="PANTHER" id="PTHR30137">
    <property type="entry name" value="LUCIFERASE-LIKE MONOOXYGENASE"/>
    <property type="match status" value="1"/>
</dbReference>
<dbReference type="EMBL" id="BAABIC010000003">
    <property type="protein sequence ID" value="GAA4679399.1"/>
    <property type="molecule type" value="Genomic_DNA"/>
</dbReference>
<dbReference type="SUPFAM" id="SSF51679">
    <property type="entry name" value="Bacterial luciferase-like"/>
    <property type="match status" value="1"/>
</dbReference>
<organism evidence="2 3">
    <name type="scientific">Pseudonocardia yuanmonensis</name>
    <dbReference type="NCBI Taxonomy" id="1095914"/>
    <lineage>
        <taxon>Bacteria</taxon>
        <taxon>Bacillati</taxon>
        <taxon>Actinomycetota</taxon>
        <taxon>Actinomycetes</taxon>
        <taxon>Pseudonocardiales</taxon>
        <taxon>Pseudonocardiaceae</taxon>
        <taxon>Pseudonocardia</taxon>
    </lineage>
</organism>
<proteinExistence type="predicted"/>
<evidence type="ECO:0000259" key="1">
    <source>
        <dbReference type="Pfam" id="PF00296"/>
    </source>
</evidence>
<keyword evidence="3" id="KW-1185">Reference proteome</keyword>
<feature type="domain" description="Luciferase-like" evidence="1">
    <location>
        <begin position="20"/>
        <end position="101"/>
    </location>
</feature>
<dbReference type="Gene3D" id="3.20.20.30">
    <property type="entry name" value="Luciferase-like domain"/>
    <property type="match status" value="2"/>
</dbReference>
<reference evidence="3" key="1">
    <citation type="journal article" date="2019" name="Int. J. Syst. Evol. Microbiol.">
        <title>The Global Catalogue of Microorganisms (GCM) 10K type strain sequencing project: providing services to taxonomists for standard genome sequencing and annotation.</title>
        <authorList>
            <consortium name="The Broad Institute Genomics Platform"/>
            <consortium name="The Broad Institute Genome Sequencing Center for Infectious Disease"/>
            <person name="Wu L."/>
            <person name="Ma J."/>
        </authorList>
    </citation>
    <scope>NUCLEOTIDE SEQUENCE [LARGE SCALE GENOMIC DNA]</scope>
    <source>
        <strain evidence="3">JCM 18055</strain>
    </source>
</reference>
<sequence>MSVDLGRYGIWLRRDQLTPELGAEIEAAGFGAIWIGGSPPADLALPEQVLAATRRIAVATGIVNIWQAPAPEVAESYHRIEKAHPGRFLLGVGIGHPEAVKEYRSPYDTIVGYLDDLDAAGVPVAGRALAALGPKVLRVAGERTAGAAPYLTTPRHTAEAREILGAGPLLAPEHKVVVSTDPEYARRVGRPKVRDPYLRLSNYRRNLLRTGFTEEDLDTASDRTIDALVLHGDAAAVRAGLDAHLEAGADHVAAQILSASGSPDEEYRTALRALAAELGLA</sequence>
<dbReference type="InterPro" id="IPR011251">
    <property type="entry name" value="Luciferase-like_dom"/>
</dbReference>
<evidence type="ECO:0000313" key="2">
    <source>
        <dbReference type="EMBL" id="GAA4679399.1"/>
    </source>
</evidence>